<organism evidence="2 3">
    <name type="scientific">Capsaspora owczarzaki (strain ATCC 30864)</name>
    <dbReference type="NCBI Taxonomy" id="595528"/>
    <lineage>
        <taxon>Eukaryota</taxon>
        <taxon>Filasterea</taxon>
        <taxon>Capsaspora</taxon>
    </lineage>
</organism>
<reference evidence="3" key="1">
    <citation type="submission" date="2011-02" db="EMBL/GenBank/DDBJ databases">
        <title>The Genome Sequence of Capsaspora owczarzaki ATCC 30864.</title>
        <authorList>
            <person name="Russ C."/>
            <person name="Cuomo C."/>
            <person name="Burger G."/>
            <person name="Gray M.W."/>
            <person name="Holland P.W.H."/>
            <person name="King N."/>
            <person name="Lang F.B.F."/>
            <person name="Roger A.J."/>
            <person name="Ruiz-Trillo I."/>
            <person name="Young S.K."/>
            <person name="Zeng Q."/>
            <person name="Gargeya S."/>
            <person name="Alvarado L."/>
            <person name="Berlin A."/>
            <person name="Chapman S.B."/>
            <person name="Chen Z."/>
            <person name="Freedman E."/>
            <person name="Gellesch M."/>
            <person name="Goldberg J."/>
            <person name="Griggs A."/>
            <person name="Gujja S."/>
            <person name="Heilman E."/>
            <person name="Heiman D."/>
            <person name="Howarth C."/>
            <person name="Mehta T."/>
            <person name="Neiman D."/>
            <person name="Pearson M."/>
            <person name="Roberts A."/>
            <person name="Saif S."/>
            <person name="Shea T."/>
            <person name="Shenoy N."/>
            <person name="Sisk P."/>
            <person name="Stolte C."/>
            <person name="Sykes S."/>
            <person name="White J."/>
            <person name="Yandava C."/>
            <person name="Haas B."/>
            <person name="Nusbaum C."/>
            <person name="Birren B."/>
        </authorList>
    </citation>
    <scope>NUCLEOTIDE SEQUENCE</scope>
    <source>
        <strain evidence="3">ATCC 30864</strain>
    </source>
</reference>
<proteinExistence type="predicted"/>
<dbReference type="InParanoid" id="A0A0D2VSY1"/>
<dbReference type="RefSeq" id="XP_004346648.1">
    <property type="nucleotide sequence ID" value="XM_004346598.2"/>
</dbReference>
<evidence type="ECO:0000313" key="2">
    <source>
        <dbReference type="EMBL" id="KJE94297.1"/>
    </source>
</evidence>
<accession>A0A0D2VSY1</accession>
<evidence type="ECO:0000313" key="3">
    <source>
        <dbReference type="Proteomes" id="UP000008743"/>
    </source>
</evidence>
<feature type="compositionally biased region" description="Pro residues" evidence="1">
    <location>
        <begin position="186"/>
        <end position="196"/>
    </location>
</feature>
<dbReference type="AlphaFoldDB" id="A0A0D2VSY1"/>
<dbReference type="STRING" id="595528.A0A0D2VSY1"/>
<sequence length="617" mass="64369">MSKSSDAPPSYDDIARAPLYDDVVSSSRSAAPAAHGAHGGGNDGVVNLGAPRQPFGYGYLPAGAQPGAGPASSSAPSASAPIYSSPSDAADGPIYATPANPNALYAAAAPDTSYAMPQQFANNPAGLYDNPPPTGGAASSAPSAPGSYDNPPSRLSAKGAPEASAPIYDVPNEKQRIVSAANNQAGPPPFQPPQPQAPVVSARSSYGGEPAAAQPMMSRQGSSYGGAPPGHAASPVPAAVVLNRPVQGMFTAPTLTMPNFPPTQGQEHTPLPSQLTRVPVLMNLEVPEGPTAYASTMRWHISPSYERRMAVKTVSCSNIPSKIGEKLPNTYVVITHGGPFSTPVESDVVKKSNVAAYGLKNPHSFIVPASGYAPFIVSLRLRRTVLGDVQIATFTLPEALQYASDGALVGPHSFPMQLDPAYSSKCAPGTPPPIVKLTWTLTPPVLGSFELSFARVPGAAPRYQIVDNNKAVLFQLVQGNASSSFILLDFSGVPILQIFRHSLIMIGQNDNIPFATVLAMNSSPLANVTKLGINPLDHTGRPLPFIAARPSSAPTFNMELTRVSNRDLVAHYAYGDGAQGHMSIRPTEDVPCIVASILASAVFRYDTSYNIGNSYTL</sequence>
<feature type="compositionally biased region" description="Low complexity" evidence="1">
    <location>
        <begin position="61"/>
        <end position="98"/>
    </location>
</feature>
<keyword evidence="3" id="KW-1185">Reference proteome</keyword>
<dbReference type="EMBL" id="KE346367">
    <property type="protein sequence ID" value="KJE94297.1"/>
    <property type="molecule type" value="Genomic_DNA"/>
</dbReference>
<feature type="region of interest" description="Disordered" evidence="1">
    <location>
        <begin position="182"/>
        <end position="233"/>
    </location>
</feature>
<feature type="compositionally biased region" description="Low complexity" evidence="1">
    <location>
        <begin position="135"/>
        <end position="147"/>
    </location>
</feature>
<evidence type="ECO:0000256" key="1">
    <source>
        <dbReference type="SAM" id="MobiDB-lite"/>
    </source>
</evidence>
<feature type="region of interest" description="Disordered" evidence="1">
    <location>
        <begin position="116"/>
        <end position="165"/>
    </location>
</feature>
<dbReference type="Proteomes" id="UP000008743">
    <property type="component" value="Unassembled WGS sequence"/>
</dbReference>
<feature type="compositionally biased region" description="Low complexity" evidence="1">
    <location>
        <begin position="25"/>
        <end position="36"/>
    </location>
</feature>
<gene>
    <name evidence="2" type="ORF">CAOG_004963</name>
</gene>
<protein>
    <submittedName>
        <fullName evidence="2">Uncharacterized protein</fullName>
    </submittedName>
</protein>
<name>A0A0D2VSY1_CAPO3</name>
<feature type="region of interest" description="Disordered" evidence="1">
    <location>
        <begin position="25"/>
        <end position="98"/>
    </location>
</feature>